<dbReference type="Pfam" id="PF11361">
    <property type="entry name" value="DUF3159"/>
    <property type="match status" value="1"/>
</dbReference>
<keyword evidence="3" id="KW-1185">Reference proteome</keyword>
<proteinExistence type="predicted"/>
<gene>
    <name evidence="2" type="ORF">SAMN06265360_11031</name>
</gene>
<sequence>MERMRQGGNVQHTPSATVEHESLAGLLGGRRGAVDASLPPLTFVLAWLVSGHSVVWGAGAAIAVSTVIGVFRLLRGQKARAVVLSLAAVVVASAIALYTGRAQDFFLLQLFANMASALVWAGSIVLRWPMLGVVLGAVLGQRTRWRRDPDLLRAHSLASWVWVGQYTVRVVVFGALWATGHVVSLGVARAVLTWPLVALCLAVSGWVLHRALPDDHPGIRHPRPAQRAED</sequence>
<keyword evidence="1" id="KW-1133">Transmembrane helix</keyword>
<protein>
    <recommendedName>
        <fullName evidence="4">Intracellular septation protein A</fullName>
    </recommendedName>
</protein>
<organism evidence="2 3">
    <name type="scientific">Haloechinothrix alba</name>
    <dbReference type="NCBI Taxonomy" id="664784"/>
    <lineage>
        <taxon>Bacteria</taxon>
        <taxon>Bacillati</taxon>
        <taxon>Actinomycetota</taxon>
        <taxon>Actinomycetes</taxon>
        <taxon>Pseudonocardiales</taxon>
        <taxon>Pseudonocardiaceae</taxon>
        <taxon>Haloechinothrix</taxon>
    </lineage>
</organism>
<evidence type="ECO:0000313" key="2">
    <source>
        <dbReference type="EMBL" id="SNR55968.1"/>
    </source>
</evidence>
<evidence type="ECO:0008006" key="4">
    <source>
        <dbReference type="Google" id="ProtNLM"/>
    </source>
</evidence>
<evidence type="ECO:0000313" key="3">
    <source>
        <dbReference type="Proteomes" id="UP000198348"/>
    </source>
</evidence>
<reference evidence="3" key="1">
    <citation type="submission" date="2017-06" db="EMBL/GenBank/DDBJ databases">
        <authorList>
            <person name="Varghese N."/>
            <person name="Submissions S."/>
        </authorList>
    </citation>
    <scope>NUCLEOTIDE SEQUENCE [LARGE SCALE GENOMIC DNA]</scope>
    <source>
        <strain evidence="3">DSM 45207</strain>
    </source>
</reference>
<keyword evidence="1" id="KW-0472">Membrane</keyword>
<dbReference type="Proteomes" id="UP000198348">
    <property type="component" value="Unassembled WGS sequence"/>
</dbReference>
<dbReference type="EMBL" id="FZNW01000010">
    <property type="protein sequence ID" value="SNR55968.1"/>
    <property type="molecule type" value="Genomic_DNA"/>
</dbReference>
<feature type="transmembrane region" description="Helical" evidence="1">
    <location>
        <begin position="81"/>
        <end position="98"/>
    </location>
</feature>
<evidence type="ECO:0000256" key="1">
    <source>
        <dbReference type="SAM" id="Phobius"/>
    </source>
</evidence>
<name>A0A238XBL6_9PSEU</name>
<feature type="transmembrane region" description="Helical" evidence="1">
    <location>
        <begin position="160"/>
        <end position="180"/>
    </location>
</feature>
<feature type="transmembrane region" description="Helical" evidence="1">
    <location>
        <begin position="118"/>
        <end position="139"/>
    </location>
</feature>
<dbReference type="InterPro" id="IPR016566">
    <property type="entry name" value="UCP010219"/>
</dbReference>
<accession>A0A238XBL6</accession>
<dbReference type="AlphaFoldDB" id="A0A238XBL6"/>
<feature type="transmembrane region" description="Helical" evidence="1">
    <location>
        <begin position="186"/>
        <end position="208"/>
    </location>
</feature>
<keyword evidence="1" id="KW-0812">Transmembrane</keyword>
<feature type="transmembrane region" description="Helical" evidence="1">
    <location>
        <begin position="54"/>
        <end position="74"/>
    </location>
</feature>